<evidence type="ECO:0000313" key="3">
    <source>
        <dbReference type="Proteomes" id="UP001501791"/>
    </source>
</evidence>
<gene>
    <name evidence="2" type="ORF">GCM10009691_18260</name>
</gene>
<reference evidence="2 3" key="1">
    <citation type="journal article" date="2019" name="Int. J. Syst. Evol. Microbiol.">
        <title>The Global Catalogue of Microorganisms (GCM) 10K type strain sequencing project: providing services to taxonomists for standard genome sequencing and annotation.</title>
        <authorList>
            <consortium name="The Broad Institute Genomics Platform"/>
            <consortium name="The Broad Institute Genome Sequencing Center for Infectious Disease"/>
            <person name="Wu L."/>
            <person name="Ma J."/>
        </authorList>
    </citation>
    <scope>NUCLEOTIDE SEQUENCE [LARGE SCALE GENOMIC DNA]</scope>
    <source>
        <strain evidence="2 3">JCM 13319</strain>
    </source>
</reference>
<feature type="compositionally biased region" description="Acidic residues" evidence="1">
    <location>
        <begin position="1"/>
        <end position="10"/>
    </location>
</feature>
<feature type="compositionally biased region" description="Acidic residues" evidence="1">
    <location>
        <begin position="22"/>
        <end position="66"/>
    </location>
</feature>
<name>A0ABN2BMQ0_9MICO</name>
<dbReference type="EMBL" id="BAAALY010000006">
    <property type="protein sequence ID" value="GAA1544136.1"/>
    <property type="molecule type" value="Genomic_DNA"/>
</dbReference>
<feature type="region of interest" description="Disordered" evidence="1">
    <location>
        <begin position="1"/>
        <end position="85"/>
    </location>
</feature>
<proteinExistence type="predicted"/>
<accession>A0ABN2BMQ0</accession>
<evidence type="ECO:0000256" key="1">
    <source>
        <dbReference type="SAM" id="MobiDB-lite"/>
    </source>
</evidence>
<comment type="caution">
    <text evidence="2">The sequence shown here is derived from an EMBL/GenBank/DDBJ whole genome shotgun (WGS) entry which is preliminary data.</text>
</comment>
<dbReference type="Proteomes" id="UP001501791">
    <property type="component" value="Unassembled WGS sequence"/>
</dbReference>
<sequence>MAPNNEEETAVTDTAWMADETTNAEEIVEDVETDMTDTEGNVEEATAEPEHLDDEALDLGDSDEDADSGKSKARTQAQSKGRDKTLIRRTVRKMFDVQGAEDDVRHVAASLLSKDEADVEGLVVTILTGDSRKTNQPMSDLEDLMEADAIEMSANATALGKDRLKALWSLLGDLGKAEGSLPAGIAPAAIQIAKIISKDVSDDDMLTLTAVADLMKKA</sequence>
<organism evidence="2 3">
    <name type="scientific">Brevibacterium picturae</name>
    <dbReference type="NCBI Taxonomy" id="260553"/>
    <lineage>
        <taxon>Bacteria</taxon>
        <taxon>Bacillati</taxon>
        <taxon>Actinomycetota</taxon>
        <taxon>Actinomycetes</taxon>
        <taxon>Micrococcales</taxon>
        <taxon>Brevibacteriaceae</taxon>
        <taxon>Brevibacterium</taxon>
    </lineage>
</organism>
<protein>
    <submittedName>
        <fullName evidence="2">Uncharacterized protein</fullName>
    </submittedName>
</protein>
<keyword evidence="3" id="KW-1185">Reference proteome</keyword>
<evidence type="ECO:0000313" key="2">
    <source>
        <dbReference type="EMBL" id="GAA1544136.1"/>
    </source>
</evidence>